<evidence type="ECO:0000313" key="3">
    <source>
        <dbReference type="EMBL" id="SHF59670.1"/>
    </source>
</evidence>
<feature type="domain" description="EamA" evidence="2">
    <location>
        <begin position="2"/>
        <end position="144"/>
    </location>
</feature>
<feature type="transmembrane region" description="Helical" evidence="1">
    <location>
        <begin position="281"/>
        <end position="298"/>
    </location>
</feature>
<feature type="transmembrane region" description="Helical" evidence="1">
    <location>
        <begin position="62"/>
        <end position="89"/>
    </location>
</feature>
<dbReference type="GO" id="GO:0016020">
    <property type="term" value="C:membrane"/>
    <property type="evidence" value="ECO:0007669"/>
    <property type="project" value="InterPro"/>
</dbReference>
<dbReference type="Proteomes" id="UP000184480">
    <property type="component" value="Unassembled WGS sequence"/>
</dbReference>
<feature type="transmembrane region" description="Helical" evidence="1">
    <location>
        <begin position="223"/>
        <end position="242"/>
    </location>
</feature>
<dbReference type="Pfam" id="PF00892">
    <property type="entry name" value="EamA"/>
    <property type="match status" value="2"/>
</dbReference>
<feature type="transmembrane region" description="Helical" evidence="1">
    <location>
        <begin position="191"/>
        <end position="211"/>
    </location>
</feature>
<dbReference type="InterPro" id="IPR037185">
    <property type="entry name" value="EmrE-like"/>
</dbReference>
<sequence length="299" mass="33902">MWLALAFVSAFFLGCYDINKKMSVHNNAVIPVLFLNTLFCTLLLSPLFFISRLSGETLAGTIYYVPVVSLEAHLYIVLKSLIVLSSWIFGYFATKHLPLTITGPINATRPVMTLVGALLIFGERLNLYQWIGVLLTIVSFFLLSATGKKEGINFRQNKWVLFIFIAAVLGALSGLYDKYLMQKFSSTAVQFWYNLYQCIMMLVVLIILWYPKRAKSTPFSWKWSILLVSFFLTLADFVYFYALSDPDAMISIVSMVRRGSVVISFIGGVLFFHEKNLKGKALDLVLIIIGMFFLYLGTK</sequence>
<dbReference type="STRING" id="1346286.SAMN05444362_10817"/>
<feature type="transmembrane region" description="Helical" evidence="1">
    <location>
        <begin position="127"/>
        <end position="147"/>
    </location>
</feature>
<accession>A0A1M5CY87</accession>
<evidence type="ECO:0000256" key="1">
    <source>
        <dbReference type="SAM" id="Phobius"/>
    </source>
</evidence>
<evidence type="ECO:0000313" key="4">
    <source>
        <dbReference type="Proteomes" id="UP000184480"/>
    </source>
</evidence>
<dbReference type="Gene3D" id="1.10.3730.20">
    <property type="match status" value="1"/>
</dbReference>
<dbReference type="RefSeq" id="WP_062178339.1">
    <property type="nucleotide sequence ID" value="NZ_BBXL01000004.1"/>
</dbReference>
<dbReference type="PANTHER" id="PTHR22911">
    <property type="entry name" value="ACYL-MALONYL CONDENSING ENZYME-RELATED"/>
    <property type="match status" value="1"/>
</dbReference>
<dbReference type="OrthoDB" id="1003630at2"/>
<dbReference type="InterPro" id="IPR000620">
    <property type="entry name" value="EamA_dom"/>
</dbReference>
<proteinExistence type="predicted"/>
<name>A0A1M5CY87_9BACT</name>
<feature type="domain" description="EamA" evidence="2">
    <location>
        <begin position="158"/>
        <end position="295"/>
    </location>
</feature>
<dbReference type="EMBL" id="FQUC01000008">
    <property type="protein sequence ID" value="SHF59670.1"/>
    <property type="molecule type" value="Genomic_DNA"/>
</dbReference>
<dbReference type="SUPFAM" id="SSF103481">
    <property type="entry name" value="Multidrug resistance efflux transporter EmrE"/>
    <property type="match status" value="2"/>
</dbReference>
<feature type="transmembrane region" description="Helical" evidence="1">
    <location>
        <begin position="27"/>
        <end position="50"/>
    </location>
</feature>
<protein>
    <submittedName>
        <fullName evidence="3">Transporter family protein</fullName>
    </submittedName>
</protein>
<dbReference type="AlphaFoldDB" id="A0A1M5CY87"/>
<dbReference type="PANTHER" id="PTHR22911:SF137">
    <property type="entry name" value="SOLUTE CARRIER FAMILY 35 MEMBER G2-RELATED"/>
    <property type="match status" value="1"/>
</dbReference>
<gene>
    <name evidence="3" type="ORF">SAMN05444362_10817</name>
</gene>
<reference evidence="4" key="1">
    <citation type="submission" date="2016-11" db="EMBL/GenBank/DDBJ databases">
        <authorList>
            <person name="Varghese N."/>
            <person name="Submissions S."/>
        </authorList>
    </citation>
    <scope>NUCLEOTIDE SEQUENCE [LARGE SCALE GENOMIC DNA]</scope>
    <source>
        <strain evidence="4">DSM 27370</strain>
    </source>
</reference>
<evidence type="ECO:0000259" key="2">
    <source>
        <dbReference type="Pfam" id="PF00892"/>
    </source>
</evidence>
<feature type="transmembrane region" description="Helical" evidence="1">
    <location>
        <begin position="159"/>
        <end position="176"/>
    </location>
</feature>
<keyword evidence="1" id="KW-1133">Transmembrane helix</keyword>
<keyword evidence="1" id="KW-0472">Membrane</keyword>
<keyword evidence="1" id="KW-0812">Transmembrane</keyword>
<feature type="transmembrane region" description="Helical" evidence="1">
    <location>
        <begin position="248"/>
        <end position="272"/>
    </location>
</feature>
<keyword evidence="4" id="KW-1185">Reference proteome</keyword>
<organism evidence="3 4">
    <name type="scientific">Dysgonomonas macrotermitis</name>
    <dbReference type="NCBI Taxonomy" id="1346286"/>
    <lineage>
        <taxon>Bacteria</taxon>
        <taxon>Pseudomonadati</taxon>
        <taxon>Bacteroidota</taxon>
        <taxon>Bacteroidia</taxon>
        <taxon>Bacteroidales</taxon>
        <taxon>Dysgonomonadaceae</taxon>
        <taxon>Dysgonomonas</taxon>
    </lineage>
</organism>